<sequence>MTQPSIPLSQAQSPASASKLGPSTASSSSSSRFPEPKPKPNSKRTKNKHGDSSNSEGLSSSDSDSDSNTLNEPPRTRGLDRFKFDAPPSIGVRIFREPVSGSGSDEDSDDDNEEEEERKEEEDAEPNVMPLSRKLLAVSFVSVSVSVSVSVLIPTPSPILLSPAKYTYSHPDASPEIEGMDHRSFNPVLSCYPPHQDGHDLLRRTIRLASPNPFLFLPLMPHLPLVGTILVLFKSTAQSKHNSPERAFSQTLDSTSEWQVLFKFNPQRTPNLYVHFHNSTLLIGGFSESFGIGGELSLPGYTGERKKPTVTKTKRMA</sequence>
<evidence type="ECO:0000313" key="3">
    <source>
        <dbReference type="Proteomes" id="UP000807306"/>
    </source>
</evidence>
<comment type="caution">
    <text evidence="2">The sequence shown here is derived from an EMBL/GenBank/DDBJ whole genome shotgun (WGS) entry which is preliminary data.</text>
</comment>
<organism evidence="2 3">
    <name type="scientific">Crepidotus variabilis</name>
    <dbReference type="NCBI Taxonomy" id="179855"/>
    <lineage>
        <taxon>Eukaryota</taxon>
        <taxon>Fungi</taxon>
        <taxon>Dikarya</taxon>
        <taxon>Basidiomycota</taxon>
        <taxon>Agaricomycotina</taxon>
        <taxon>Agaricomycetes</taxon>
        <taxon>Agaricomycetidae</taxon>
        <taxon>Agaricales</taxon>
        <taxon>Agaricineae</taxon>
        <taxon>Crepidotaceae</taxon>
        <taxon>Crepidotus</taxon>
    </lineage>
</organism>
<feature type="compositionally biased region" description="Low complexity" evidence="1">
    <location>
        <begin position="52"/>
        <end position="62"/>
    </location>
</feature>
<evidence type="ECO:0000313" key="2">
    <source>
        <dbReference type="EMBL" id="KAF9529498.1"/>
    </source>
</evidence>
<proteinExistence type="predicted"/>
<feature type="compositionally biased region" description="Basic and acidic residues" evidence="1">
    <location>
        <begin position="74"/>
        <end position="84"/>
    </location>
</feature>
<feature type="region of interest" description="Disordered" evidence="1">
    <location>
        <begin position="1"/>
        <end position="127"/>
    </location>
</feature>
<keyword evidence="3" id="KW-1185">Reference proteome</keyword>
<reference evidence="2" key="1">
    <citation type="submission" date="2020-11" db="EMBL/GenBank/DDBJ databases">
        <authorList>
            <consortium name="DOE Joint Genome Institute"/>
            <person name="Ahrendt S."/>
            <person name="Riley R."/>
            <person name="Andreopoulos W."/>
            <person name="Labutti K."/>
            <person name="Pangilinan J."/>
            <person name="Ruiz-Duenas F.J."/>
            <person name="Barrasa J.M."/>
            <person name="Sanchez-Garcia M."/>
            <person name="Camarero S."/>
            <person name="Miyauchi S."/>
            <person name="Serrano A."/>
            <person name="Linde D."/>
            <person name="Babiker R."/>
            <person name="Drula E."/>
            <person name="Ayuso-Fernandez I."/>
            <person name="Pacheco R."/>
            <person name="Padilla G."/>
            <person name="Ferreira P."/>
            <person name="Barriuso J."/>
            <person name="Kellner H."/>
            <person name="Castanera R."/>
            <person name="Alfaro M."/>
            <person name="Ramirez L."/>
            <person name="Pisabarro A.G."/>
            <person name="Kuo A."/>
            <person name="Tritt A."/>
            <person name="Lipzen A."/>
            <person name="He G."/>
            <person name="Yan M."/>
            <person name="Ng V."/>
            <person name="Cullen D."/>
            <person name="Martin F."/>
            <person name="Rosso M.-N."/>
            <person name="Henrissat B."/>
            <person name="Hibbett D."/>
            <person name="Martinez A.T."/>
            <person name="Grigoriev I.V."/>
        </authorList>
    </citation>
    <scope>NUCLEOTIDE SEQUENCE</scope>
    <source>
        <strain evidence="2">CBS 506.95</strain>
    </source>
</reference>
<dbReference type="Proteomes" id="UP000807306">
    <property type="component" value="Unassembled WGS sequence"/>
</dbReference>
<accession>A0A9P6EIG9</accession>
<feature type="compositionally biased region" description="Acidic residues" evidence="1">
    <location>
        <begin position="104"/>
        <end position="125"/>
    </location>
</feature>
<gene>
    <name evidence="2" type="ORF">CPB83DRAFT_882911</name>
</gene>
<dbReference type="AlphaFoldDB" id="A0A9P6EIG9"/>
<name>A0A9P6EIG9_9AGAR</name>
<dbReference type="EMBL" id="MU157846">
    <property type="protein sequence ID" value="KAF9529498.1"/>
    <property type="molecule type" value="Genomic_DNA"/>
</dbReference>
<protein>
    <submittedName>
        <fullName evidence="2">Uncharacterized protein</fullName>
    </submittedName>
</protein>
<feature type="compositionally biased region" description="Low complexity" evidence="1">
    <location>
        <begin position="1"/>
        <end position="33"/>
    </location>
</feature>
<evidence type="ECO:0000256" key="1">
    <source>
        <dbReference type="SAM" id="MobiDB-lite"/>
    </source>
</evidence>